<dbReference type="AlphaFoldDB" id="A0AAW0A9Y5"/>
<name>A0AAW0A9Y5_9AGAR</name>
<organism evidence="1 2">
    <name type="scientific">Favolaschia claudopus</name>
    <dbReference type="NCBI Taxonomy" id="2862362"/>
    <lineage>
        <taxon>Eukaryota</taxon>
        <taxon>Fungi</taxon>
        <taxon>Dikarya</taxon>
        <taxon>Basidiomycota</taxon>
        <taxon>Agaricomycotina</taxon>
        <taxon>Agaricomycetes</taxon>
        <taxon>Agaricomycetidae</taxon>
        <taxon>Agaricales</taxon>
        <taxon>Marasmiineae</taxon>
        <taxon>Mycenaceae</taxon>
        <taxon>Favolaschia</taxon>
    </lineage>
</organism>
<gene>
    <name evidence="1" type="ORF">R3P38DRAFT_3283060</name>
</gene>
<reference evidence="1 2" key="1">
    <citation type="journal article" date="2024" name="J Genomics">
        <title>Draft genome sequencing and assembly of Favolaschia claudopus CIRM-BRFM 2984 isolated from oak limbs.</title>
        <authorList>
            <person name="Navarro D."/>
            <person name="Drula E."/>
            <person name="Chaduli D."/>
            <person name="Cazenave R."/>
            <person name="Ahrendt S."/>
            <person name="Wang J."/>
            <person name="Lipzen A."/>
            <person name="Daum C."/>
            <person name="Barry K."/>
            <person name="Grigoriev I.V."/>
            <person name="Favel A."/>
            <person name="Rosso M.N."/>
            <person name="Martin F."/>
        </authorList>
    </citation>
    <scope>NUCLEOTIDE SEQUENCE [LARGE SCALE GENOMIC DNA]</scope>
    <source>
        <strain evidence="1 2">CIRM-BRFM 2984</strain>
    </source>
</reference>
<evidence type="ECO:0000313" key="2">
    <source>
        <dbReference type="Proteomes" id="UP001362999"/>
    </source>
</evidence>
<dbReference type="EMBL" id="JAWWNJ010000077">
    <property type="protein sequence ID" value="KAK7005923.1"/>
    <property type="molecule type" value="Genomic_DNA"/>
</dbReference>
<keyword evidence="2" id="KW-1185">Reference proteome</keyword>
<proteinExistence type="predicted"/>
<accession>A0AAW0A9Y5</accession>
<protein>
    <recommendedName>
        <fullName evidence="3">C2H2-type domain-containing protein</fullName>
    </recommendedName>
</protein>
<evidence type="ECO:0000313" key="1">
    <source>
        <dbReference type="EMBL" id="KAK7005923.1"/>
    </source>
</evidence>
<dbReference type="Proteomes" id="UP001362999">
    <property type="component" value="Unassembled WGS sequence"/>
</dbReference>
<sequence length="531" mass="59459">MHPKNPAFMPDLSSKPRDLCCPVGQYNFETRMALDEAQRIATAREPHSVFADIDSEGNKCHKKAIRVRGFTIGGKTWEREGTNSEIVSPSTHFGLKNLFATFVCYNGTHLGLALARSTLIKRGIPGSKSPSISAVPLAELTLPSSPFTICGQIFSLLPLEQNGSRWAWDGNYVSLSLKKKKPESADVSHIKNLQLTVSCQLIEPIPLDESSEVLISDLMAQYDETGICFESEREKTWVFSNDFLLSVWYRLRERIEKDSTLHDKIPLFNGVHDGIYPYEAQPNPNEDYAGVIYAYSIVDTPIFEAITNRQSCRICSKTVKSSDIQNHVGQHIRKALRNIHDESAKYPVSADYPCGTCGRSINDNLCQIRIKSKKLDSDCPSAYPFLIKAAAKSSKSRPCTNIPIQCPFNCDQIHWKYNFPQHLKERHPSWRSLASSEFIAQITITPEEEVGLGIPGTNALLWPPLEPPHSPACGQKRTSSAAMSPRTPRRLYCKDVDNRNKLPRLSFPLPISSSTSRVVPVVYSETDDVFQ</sequence>
<evidence type="ECO:0008006" key="3">
    <source>
        <dbReference type="Google" id="ProtNLM"/>
    </source>
</evidence>
<comment type="caution">
    <text evidence="1">The sequence shown here is derived from an EMBL/GenBank/DDBJ whole genome shotgun (WGS) entry which is preliminary data.</text>
</comment>